<keyword evidence="6" id="KW-0769">Symport</keyword>
<sequence length="444" mass="46121">MSEHVQDVGPVASPPPGLSAPSTGSDLRRVVLGGVAGQIIEFYDYALYGLLAASIARVFFPADDPASGVLAAFAVFGVANVMRPLGGLVLGPLGDRFGRRTVLLASVAGISVATFLVGILPGPSAIGVAAPILLVLLRLLQGFSAGGEVISVVTYVAEHSPAKRRGLLTAFLQSGSTGAFLLASLVVYLVSAVVPESAFDVWGWRIPFLLALPLGVLALWLRFRLDESPVFTQLRAEGEISRTPLRDALTGRPWLIVQSIGVVALTFGSSFVFLTYFPTMLRAAGLTSQEAFLVTTVGLAASVVTQPLMGALSDRVGRKPVALAAAVFFAVGSYPLFGLMASGSLAAAMVGMSLLAVGLGGAVAVVICFFTEFTSSRTRMATFAVGYNIGGALFGGPALFLAQLLTVQTGDPSSPAYFLMGTAVISFVALLSIRDYARTGEPIR</sequence>
<keyword evidence="3" id="KW-0813">Transport</keyword>
<feature type="transmembrane region" description="Helical" evidence="10">
    <location>
        <begin position="102"/>
        <end position="120"/>
    </location>
</feature>
<evidence type="ECO:0000256" key="9">
    <source>
        <dbReference type="SAM" id="MobiDB-lite"/>
    </source>
</evidence>
<feature type="transmembrane region" description="Helical" evidence="10">
    <location>
        <begin position="254"/>
        <end position="279"/>
    </location>
</feature>
<evidence type="ECO:0000256" key="5">
    <source>
        <dbReference type="ARBA" id="ARBA00022692"/>
    </source>
</evidence>
<accession>A0A934QVJ0</accession>
<dbReference type="PROSITE" id="PS00217">
    <property type="entry name" value="SUGAR_TRANSPORT_2"/>
    <property type="match status" value="1"/>
</dbReference>
<evidence type="ECO:0000256" key="2">
    <source>
        <dbReference type="ARBA" id="ARBA00008240"/>
    </source>
</evidence>
<feature type="transmembrane region" description="Helical" evidence="10">
    <location>
        <begin position="168"/>
        <end position="190"/>
    </location>
</feature>
<evidence type="ECO:0000256" key="7">
    <source>
        <dbReference type="ARBA" id="ARBA00022989"/>
    </source>
</evidence>
<feature type="transmembrane region" description="Helical" evidence="10">
    <location>
        <begin position="202"/>
        <end position="221"/>
    </location>
</feature>
<dbReference type="GO" id="GO:0015293">
    <property type="term" value="F:symporter activity"/>
    <property type="evidence" value="ECO:0007669"/>
    <property type="project" value="UniProtKB-KW"/>
</dbReference>
<dbReference type="Gene3D" id="1.20.1250.20">
    <property type="entry name" value="MFS general substrate transporter like domains"/>
    <property type="match status" value="2"/>
</dbReference>
<dbReference type="InterPro" id="IPR020846">
    <property type="entry name" value="MFS_dom"/>
</dbReference>
<protein>
    <submittedName>
        <fullName evidence="12">MFS transporter</fullName>
    </submittedName>
</protein>
<gene>
    <name evidence="12" type="ORF">JHE00_23635</name>
</gene>
<dbReference type="InterPro" id="IPR005828">
    <property type="entry name" value="MFS_sugar_transport-like"/>
</dbReference>
<comment type="similarity">
    <text evidence="2">Belongs to the major facilitator superfamily. Metabolite:H+ Symporter (MHS) family (TC 2.A.1.6) family.</text>
</comment>
<dbReference type="RefSeq" id="WP_200321820.1">
    <property type="nucleotide sequence ID" value="NZ_JAENJH010000006.1"/>
</dbReference>
<feature type="transmembrane region" description="Helical" evidence="10">
    <location>
        <begin position="417"/>
        <end position="437"/>
    </location>
</feature>
<feature type="transmembrane region" description="Helical" evidence="10">
    <location>
        <begin position="346"/>
        <end position="370"/>
    </location>
</feature>
<dbReference type="Proteomes" id="UP000635245">
    <property type="component" value="Unassembled WGS sequence"/>
</dbReference>
<feature type="transmembrane region" description="Helical" evidence="10">
    <location>
        <begin position="321"/>
        <end position="340"/>
    </location>
</feature>
<dbReference type="Pfam" id="PF07690">
    <property type="entry name" value="MFS_1"/>
    <property type="match status" value="1"/>
</dbReference>
<evidence type="ECO:0000313" key="13">
    <source>
        <dbReference type="Proteomes" id="UP000635245"/>
    </source>
</evidence>
<dbReference type="EMBL" id="JAENJH010000006">
    <property type="protein sequence ID" value="MBK1787326.1"/>
    <property type="molecule type" value="Genomic_DNA"/>
</dbReference>
<comment type="caution">
    <text evidence="12">The sequence shown here is derived from an EMBL/GenBank/DDBJ whole genome shotgun (WGS) entry which is preliminary data.</text>
</comment>
<feature type="region of interest" description="Disordered" evidence="9">
    <location>
        <begin position="1"/>
        <end position="22"/>
    </location>
</feature>
<evidence type="ECO:0000256" key="1">
    <source>
        <dbReference type="ARBA" id="ARBA00004651"/>
    </source>
</evidence>
<name>A0A934QVJ0_9PSEU</name>
<feature type="transmembrane region" description="Helical" evidence="10">
    <location>
        <begin position="382"/>
        <end position="405"/>
    </location>
</feature>
<keyword evidence="7 10" id="KW-1133">Transmembrane helix</keyword>
<evidence type="ECO:0000256" key="10">
    <source>
        <dbReference type="SAM" id="Phobius"/>
    </source>
</evidence>
<dbReference type="InterPro" id="IPR005829">
    <property type="entry name" value="Sugar_transporter_CS"/>
</dbReference>
<comment type="subcellular location">
    <subcellularLocation>
        <location evidence="1">Cell membrane</location>
        <topology evidence="1">Multi-pass membrane protein</topology>
    </subcellularLocation>
</comment>
<dbReference type="SUPFAM" id="SSF103473">
    <property type="entry name" value="MFS general substrate transporter"/>
    <property type="match status" value="1"/>
</dbReference>
<evidence type="ECO:0000313" key="12">
    <source>
        <dbReference type="EMBL" id="MBK1787326.1"/>
    </source>
</evidence>
<keyword evidence="5 10" id="KW-0812">Transmembrane</keyword>
<dbReference type="Pfam" id="PF00083">
    <property type="entry name" value="Sugar_tr"/>
    <property type="match status" value="1"/>
</dbReference>
<keyword evidence="4" id="KW-1003">Cell membrane</keyword>
<feature type="transmembrane region" description="Helical" evidence="10">
    <location>
        <begin position="66"/>
        <end position="90"/>
    </location>
</feature>
<keyword evidence="8 10" id="KW-0472">Membrane</keyword>
<evidence type="ECO:0000256" key="3">
    <source>
        <dbReference type="ARBA" id="ARBA00022448"/>
    </source>
</evidence>
<feature type="transmembrane region" description="Helical" evidence="10">
    <location>
        <begin position="132"/>
        <end position="156"/>
    </location>
</feature>
<feature type="domain" description="Major facilitator superfamily (MFS) profile" evidence="11">
    <location>
        <begin position="30"/>
        <end position="438"/>
    </location>
</feature>
<organism evidence="12 13">
    <name type="scientific">Prauserella cavernicola</name>
    <dbReference type="NCBI Taxonomy" id="2800127"/>
    <lineage>
        <taxon>Bacteria</taxon>
        <taxon>Bacillati</taxon>
        <taxon>Actinomycetota</taxon>
        <taxon>Actinomycetes</taxon>
        <taxon>Pseudonocardiales</taxon>
        <taxon>Pseudonocardiaceae</taxon>
        <taxon>Prauserella</taxon>
    </lineage>
</organism>
<dbReference type="PANTHER" id="PTHR43528:SF1">
    <property type="entry name" value="ALPHA-KETOGLUTARATE PERMEASE"/>
    <property type="match status" value="1"/>
</dbReference>
<dbReference type="PROSITE" id="PS00216">
    <property type="entry name" value="SUGAR_TRANSPORT_1"/>
    <property type="match status" value="1"/>
</dbReference>
<evidence type="ECO:0000256" key="4">
    <source>
        <dbReference type="ARBA" id="ARBA00022475"/>
    </source>
</evidence>
<feature type="transmembrane region" description="Helical" evidence="10">
    <location>
        <begin position="291"/>
        <end position="309"/>
    </location>
</feature>
<evidence type="ECO:0000256" key="8">
    <source>
        <dbReference type="ARBA" id="ARBA00023136"/>
    </source>
</evidence>
<dbReference type="InterPro" id="IPR011701">
    <property type="entry name" value="MFS"/>
</dbReference>
<dbReference type="GO" id="GO:0005886">
    <property type="term" value="C:plasma membrane"/>
    <property type="evidence" value="ECO:0007669"/>
    <property type="project" value="UniProtKB-SubCell"/>
</dbReference>
<reference evidence="12" key="1">
    <citation type="submission" date="2020-12" db="EMBL/GenBank/DDBJ databases">
        <title>Prauserella sp. ASG 168, a novel actinomycete isolated from cave rock.</title>
        <authorList>
            <person name="Suriyachadkun C."/>
        </authorList>
    </citation>
    <scope>NUCLEOTIDE SEQUENCE</scope>
    <source>
        <strain evidence="12">ASG 168</strain>
    </source>
</reference>
<dbReference type="PANTHER" id="PTHR43528">
    <property type="entry name" value="ALPHA-KETOGLUTARATE PERMEASE"/>
    <property type="match status" value="1"/>
</dbReference>
<keyword evidence="13" id="KW-1185">Reference proteome</keyword>
<dbReference type="InterPro" id="IPR051084">
    <property type="entry name" value="H+-coupled_symporters"/>
</dbReference>
<evidence type="ECO:0000256" key="6">
    <source>
        <dbReference type="ARBA" id="ARBA00022847"/>
    </source>
</evidence>
<dbReference type="PROSITE" id="PS50850">
    <property type="entry name" value="MFS"/>
    <property type="match status" value="1"/>
</dbReference>
<proteinExistence type="inferred from homology"/>
<evidence type="ECO:0000259" key="11">
    <source>
        <dbReference type="PROSITE" id="PS50850"/>
    </source>
</evidence>
<dbReference type="AlphaFoldDB" id="A0A934QVJ0"/>
<dbReference type="InterPro" id="IPR036259">
    <property type="entry name" value="MFS_trans_sf"/>
</dbReference>